<reference evidence="2 3" key="1">
    <citation type="submission" date="2019-03" db="EMBL/GenBank/DDBJ databases">
        <title>Genomic Encyclopedia of Type Strains, Phase IV (KMG-IV): sequencing the most valuable type-strain genomes for metagenomic binning, comparative biology and taxonomic classification.</title>
        <authorList>
            <person name="Goeker M."/>
        </authorList>
    </citation>
    <scope>NUCLEOTIDE SEQUENCE [LARGE SCALE GENOMIC DNA]</scope>
    <source>
        <strain evidence="2 3">JA181</strain>
    </source>
</reference>
<name>A0A4R8FR47_9RHOB</name>
<accession>A0A4R8FR47</accession>
<comment type="caution">
    <text evidence="2">The sequence shown here is derived from an EMBL/GenBank/DDBJ whole genome shotgun (WGS) entry which is preliminary data.</text>
</comment>
<protein>
    <submittedName>
        <fullName evidence="2">Uncharacterized protein</fullName>
    </submittedName>
</protein>
<evidence type="ECO:0000256" key="1">
    <source>
        <dbReference type="SAM" id="SignalP"/>
    </source>
</evidence>
<organism evidence="2 3">
    <name type="scientific">Rhodovulum visakhapatnamense</name>
    <dbReference type="NCBI Taxonomy" id="364297"/>
    <lineage>
        <taxon>Bacteria</taxon>
        <taxon>Pseudomonadati</taxon>
        <taxon>Pseudomonadota</taxon>
        <taxon>Alphaproteobacteria</taxon>
        <taxon>Rhodobacterales</taxon>
        <taxon>Paracoccaceae</taxon>
        <taxon>Rhodovulum</taxon>
    </lineage>
</organism>
<keyword evidence="1" id="KW-0732">Signal</keyword>
<dbReference type="AlphaFoldDB" id="A0A4R8FR47"/>
<gene>
    <name evidence="2" type="ORF">EV657_1103</name>
</gene>
<sequence length="100" mass="10807">MSIWHRAPACRCALRPAADLTACLAALAARPETDVFESVTADEAPWAMGGLSTERLSLSFPFAWKRHRRVFDCHVALPRRLGGAALPPGPSRIRARNGGA</sequence>
<evidence type="ECO:0000313" key="3">
    <source>
        <dbReference type="Proteomes" id="UP000295484"/>
    </source>
</evidence>
<dbReference type="Proteomes" id="UP000295484">
    <property type="component" value="Unassembled WGS sequence"/>
</dbReference>
<evidence type="ECO:0000313" key="2">
    <source>
        <dbReference type="EMBL" id="TDX28810.1"/>
    </source>
</evidence>
<proteinExistence type="predicted"/>
<dbReference type="EMBL" id="SOEB01000010">
    <property type="protein sequence ID" value="TDX28810.1"/>
    <property type="molecule type" value="Genomic_DNA"/>
</dbReference>
<feature type="signal peptide" evidence="1">
    <location>
        <begin position="1"/>
        <end position="28"/>
    </location>
</feature>
<feature type="chain" id="PRO_5020902637" evidence="1">
    <location>
        <begin position="29"/>
        <end position="100"/>
    </location>
</feature>